<dbReference type="Pfam" id="PF22148">
    <property type="entry name" value="Fervidolysin_NPro-like"/>
    <property type="match status" value="1"/>
</dbReference>
<comment type="subcellular location">
    <subcellularLocation>
        <location evidence="2">Secreted</location>
    </subcellularLocation>
</comment>
<feature type="domain" description="Peptidase S8/S53" evidence="12">
    <location>
        <begin position="131"/>
        <end position="370"/>
    </location>
</feature>
<keyword evidence="4" id="KW-0964">Secreted</keyword>
<comment type="cofactor">
    <cofactor evidence="1">
        <name>Ca(2+)</name>
        <dbReference type="ChEBI" id="CHEBI:29108"/>
    </cofactor>
</comment>
<sequence>MRTFLSFLLIFTMYLISGSLTEAANPSANQLIIKFKDSTSSIQKQTIFQTVHANELSTIENGNFSLISLPEGSDLNTVTDTLSTFQEVELVDRNYEVTTNHTPSDPYYSKQWNLKKINMPKAWNVTFGSPDIKVAVIDAGVQTSHPDLKTHIIAPYNALTGGKSIPASAHGTHVAGIIAASMNKTGITGVAPKVKIIPINVFEGEEADIYTVVDGIDYAVQAGADIINLSLTTEDYTDVLDYAVQEAYKKGVIVVAAAGNDNTSRLQYPASHKHVIAVSATTQKDTRASFSNFGSYIDLAAPGVDIYSTVPTSRYAKDSGTSMAAPTVSGACALILSKNPFLAPTEVENILKKSSVDLGAKGRDNYYGYGRIDAYAALKQTPALPMSKLKLSSRMIAFNGTNNLPISFSAKKGTKISLYIKNAKGQVIRRLATNKAWTGGTYARKWDGKTDSGSFAPSGQVKVTAKMSNGKHSVYRVAYVTVRNT</sequence>
<dbReference type="PROSITE" id="PS00136">
    <property type="entry name" value="SUBTILASE_ASP"/>
    <property type="match status" value="1"/>
</dbReference>
<keyword evidence="5 9" id="KW-0645">Protease</keyword>
<name>A0A398B4I9_9BACI</name>
<dbReference type="AlphaFoldDB" id="A0A398B4I9"/>
<evidence type="ECO:0000259" key="12">
    <source>
        <dbReference type="Pfam" id="PF00082"/>
    </source>
</evidence>
<gene>
    <name evidence="15" type="ORF">D1953_12935</name>
</gene>
<dbReference type="CDD" id="cd07484">
    <property type="entry name" value="Peptidases_S8_Thermitase_like"/>
    <property type="match status" value="1"/>
</dbReference>
<dbReference type="Gene3D" id="3.40.50.200">
    <property type="entry name" value="Peptidase S8/S53 domain"/>
    <property type="match status" value="1"/>
</dbReference>
<evidence type="ECO:0000256" key="7">
    <source>
        <dbReference type="ARBA" id="ARBA00022825"/>
    </source>
</evidence>
<keyword evidence="11" id="KW-0732">Signal</keyword>
<dbReference type="Pfam" id="PF13860">
    <property type="entry name" value="FlgD_ig"/>
    <property type="match status" value="1"/>
</dbReference>
<dbReference type="InterPro" id="IPR025965">
    <property type="entry name" value="FlgD/Vpr_Ig-like"/>
</dbReference>
<dbReference type="PRINTS" id="PR00723">
    <property type="entry name" value="SUBTILISIN"/>
</dbReference>
<dbReference type="GO" id="GO:0005576">
    <property type="term" value="C:extracellular region"/>
    <property type="evidence" value="ECO:0007669"/>
    <property type="project" value="UniProtKB-SubCell"/>
</dbReference>
<dbReference type="PROSITE" id="PS00137">
    <property type="entry name" value="SUBTILASE_HIS"/>
    <property type="match status" value="1"/>
</dbReference>
<evidence type="ECO:0000313" key="16">
    <source>
        <dbReference type="Proteomes" id="UP000266016"/>
    </source>
</evidence>
<evidence type="ECO:0000256" key="9">
    <source>
        <dbReference type="PROSITE-ProRule" id="PRU01240"/>
    </source>
</evidence>
<keyword evidence="7 9" id="KW-0720">Serine protease</keyword>
<dbReference type="EMBL" id="QWVS01000023">
    <property type="protein sequence ID" value="RID84762.1"/>
    <property type="molecule type" value="Genomic_DNA"/>
</dbReference>
<dbReference type="PROSITE" id="PS00138">
    <property type="entry name" value="SUBTILASE_SER"/>
    <property type="match status" value="1"/>
</dbReference>
<comment type="similarity">
    <text evidence="3 9 10">Belongs to the peptidase S8 family.</text>
</comment>
<evidence type="ECO:0000256" key="8">
    <source>
        <dbReference type="ARBA" id="ARBA00022837"/>
    </source>
</evidence>
<dbReference type="Proteomes" id="UP000266016">
    <property type="component" value="Unassembled WGS sequence"/>
</dbReference>
<dbReference type="GO" id="GO:0006508">
    <property type="term" value="P:proteolysis"/>
    <property type="evidence" value="ECO:0007669"/>
    <property type="project" value="UniProtKB-KW"/>
</dbReference>
<keyword evidence="6 9" id="KW-0378">Hydrolase</keyword>
<feature type="signal peptide" evidence="11">
    <location>
        <begin position="1"/>
        <end position="23"/>
    </location>
</feature>
<dbReference type="InterPro" id="IPR000209">
    <property type="entry name" value="Peptidase_S8/S53_dom"/>
</dbReference>
<dbReference type="InterPro" id="IPR022398">
    <property type="entry name" value="Peptidase_S8_His-AS"/>
</dbReference>
<dbReference type="PANTHER" id="PTHR43806:SF11">
    <property type="entry name" value="CEREVISIN-RELATED"/>
    <property type="match status" value="1"/>
</dbReference>
<evidence type="ECO:0000256" key="10">
    <source>
        <dbReference type="RuleBase" id="RU003355"/>
    </source>
</evidence>
<dbReference type="InterPro" id="IPR023827">
    <property type="entry name" value="Peptidase_S8_Asp-AS"/>
</dbReference>
<reference evidence="15 16" key="1">
    <citation type="submission" date="2018-08" db="EMBL/GenBank/DDBJ databases">
        <title>Bacillus jemisoniae sp. nov., Bacillus chryseoplanitiae sp. nov., Bacillus resnikiae sp. nov., and Bacillus frankliniae sp. nov., isolated from Viking spacecraft and associated surfaces.</title>
        <authorList>
            <person name="Seuylemezian A."/>
            <person name="Vaishampayan P."/>
        </authorList>
    </citation>
    <scope>NUCLEOTIDE SEQUENCE [LARGE SCALE GENOMIC DNA]</scope>
    <source>
        <strain evidence="15 16">MA001</strain>
    </source>
</reference>
<dbReference type="SUPFAM" id="SSF52743">
    <property type="entry name" value="Subtilisin-like"/>
    <property type="match status" value="1"/>
</dbReference>
<dbReference type="Gene3D" id="2.60.40.4070">
    <property type="match status" value="1"/>
</dbReference>
<evidence type="ECO:0000259" key="13">
    <source>
        <dbReference type="Pfam" id="PF13860"/>
    </source>
</evidence>
<comment type="caution">
    <text evidence="15">The sequence shown here is derived from an EMBL/GenBank/DDBJ whole genome shotgun (WGS) entry which is preliminary data.</text>
</comment>
<evidence type="ECO:0000256" key="2">
    <source>
        <dbReference type="ARBA" id="ARBA00004613"/>
    </source>
</evidence>
<dbReference type="InterPro" id="IPR054399">
    <property type="entry name" value="Fervidolysin-like_N_prodom"/>
</dbReference>
<feature type="active site" description="Charge relay system" evidence="9">
    <location>
        <position position="322"/>
    </location>
</feature>
<dbReference type="InterPro" id="IPR023828">
    <property type="entry name" value="Peptidase_S8_Ser-AS"/>
</dbReference>
<evidence type="ECO:0008006" key="17">
    <source>
        <dbReference type="Google" id="ProtNLM"/>
    </source>
</evidence>
<evidence type="ECO:0000259" key="14">
    <source>
        <dbReference type="Pfam" id="PF22148"/>
    </source>
</evidence>
<dbReference type="InterPro" id="IPR034084">
    <property type="entry name" value="Thermitase-like_dom"/>
</dbReference>
<accession>A0A398B4I9</accession>
<feature type="active site" description="Charge relay system" evidence="9">
    <location>
        <position position="170"/>
    </location>
</feature>
<dbReference type="Pfam" id="PF00082">
    <property type="entry name" value="Peptidase_S8"/>
    <property type="match status" value="1"/>
</dbReference>
<evidence type="ECO:0000256" key="11">
    <source>
        <dbReference type="SAM" id="SignalP"/>
    </source>
</evidence>
<proteinExistence type="inferred from homology"/>
<feature type="domain" description="Fervidolysin-like N-terminal prodomain" evidence="14">
    <location>
        <begin position="28"/>
        <end position="91"/>
    </location>
</feature>
<organism evidence="15 16">
    <name type="scientific">Peribacillus asahii</name>
    <dbReference type="NCBI Taxonomy" id="228899"/>
    <lineage>
        <taxon>Bacteria</taxon>
        <taxon>Bacillati</taxon>
        <taxon>Bacillota</taxon>
        <taxon>Bacilli</taxon>
        <taxon>Bacillales</taxon>
        <taxon>Bacillaceae</taxon>
        <taxon>Peribacillus</taxon>
    </lineage>
</organism>
<dbReference type="PROSITE" id="PS51892">
    <property type="entry name" value="SUBTILASE"/>
    <property type="match status" value="1"/>
</dbReference>
<feature type="domain" description="FlgD/Vpr Ig-like" evidence="13">
    <location>
        <begin position="412"/>
        <end position="470"/>
    </location>
</feature>
<dbReference type="InterPro" id="IPR036852">
    <property type="entry name" value="Peptidase_S8/S53_dom_sf"/>
</dbReference>
<evidence type="ECO:0000256" key="6">
    <source>
        <dbReference type="ARBA" id="ARBA00022801"/>
    </source>
</evidence>
<dbReference type="GO" id="GO:0004252">
    <property type="term" value="F:serine-type endopeptidase activity"/>
    <property type="evidence" value="ECO:0007669"/>
    <property type="project" value="UniProtKB-UniRule"/>
</dbReference>
<keyword evidence="16" id="KW-1185">Reference proteome</keyword>
<evidence type="ECO:0000256" key="5">
    <source>
        <dbReference type="ARBA" id="ARBA00022670"/>
    </source>
</evidence>
<evidence type="ECO:0000256" key="3">
    <source>
        <dbReference type="ARBA" id="ARBA00011073"/>
    </source>
</evidence>
<dbReference type="InterPro" id="IPR015500">
    <property type="entry name" value="Peptidase_S8_subtilisin-rel"/>
</dbReference>
<evidence type="ECO:0000313" key="15">
    <source>
        <dbReference type="EMBL" id="RID84762.1"/>
    </source>
</evidence>
<feature type="chain" id="PRO_5017485569" description="Peptidase S8/S53 domain-containing protein" evidence="11">
    <location>
        <begin position="24"/>
        <end position="485"/>
    </location>
</feature>
<evidence type="ECO:0000256" key="1">
    <source>
        <dbReference type="ARBA" id="ARBA00001913"/>
    </source>
</evidence>
<dbReference type="PANTHER" id="PTHR43806">
    <property type="entry name" value="PEPTIDASE S8"/>
    <property type="match status" value="1"/>
</dbReference>
<dbReference type="RefSeq" id="WP_119117613.1">
    <property type="nucleotide sequence ID" value="NZ_QWVS01000023.1"/>
</dbReference>
<dbReference type="InterPro" id="IPR050131">
    <property type="entry name" value="Peptidase_S8_subtilisin-like"/>
</dbReference>
<evidence type="ECO:0000256" key="4">
    <source>
        <dbReference type="ARBA" id="ARBA00022525"/>
    </source>
</evidence>
<feature type="active site" description="Charge relay system" evidence="9">
    <location>
        <position position="138"/>
    </location>
</feature>
<keyword evidence="8" id="KW-0106">Calcium</keyword>
<protein>
    <recommendedName>
        <fullName evidence="17">Peptidase S8/S53 domain-containing protein</fullName>
    </recommendedName>
</protein>